<evidence type="ECO:0000313" key="8">
    <source>
        <dbReference type="RefSeq" id="XP_034116845.2"/>
    </source>
</evidence>
<dbReference type="GO" id="GO:0035336">
    <property type="term" value="P:long-chain fatty-acyl-CoA metabolic process"/>
    <property type="evidence" value="ECO:0007669"/>
    <property type="project" value="TreeGrafter"/>
</dbReference>
<dbReference type="PANTHER" id="PTHR11011">
    <property type="entry name" value="MALE STERILITY PROTEIN 2-RELATED"/>
    <property type="match status" value="1"/>
</dbReference>
<feature type="transmembrane region" description="Helical" evidence="4">
    <location>
        <begin position="484"/>
        <end position="504"/>
    </location>
</feature>
<gene>
    <name evidence="8" type="primary">LOC117576299</name>
</gene>
<dbReference type="GO" id="GO:0005777">
    <property type="term" value="C:peroxisome"/>
    <property type="evidence" value="ECO:0007669"/>
    <property type="project" value="TreeGrafter"/>
</dbReference>
<evidence type="ECO:0000259" key="6">
    <source>
        <dbReference type="Pfam" id="PF07993"/>
    </source>
</evidence>
<organism evidence="7 8">
    <name type="scientific">Drosophila albomicans</name>
    <name type="common">Fruit fly</name>
    <dbReference type="NCBI Taxonomy" id="7291"/>
    <lineage>
        <taxon>Eukaryota</taxon>
        <taxon>Metazoa</taxon>
        <taxon>Ecdysozoa</taxon>
        <taxon>Arthropoda</taxon>
        <taxon>Hexapoda</taxon>
        <taxon>Insecta</taxon>
        <taxon>Pterygota</taxon>
        <taxon>Neoptera</taxon>
        <taxon>Endopterygota</taxon>
        <taxon>Diptera</taxon>
        <taxon>Brachycera</taxon>
        <taxon>Muscomorpha</taxon>
        <taxon>Ephydroidea</taxon>
        <taxon>Drosophilidae</taxon>
        <taxon>Drosophila</taxon>
    </lineage>
</organism>
<dbReference type="GO" id="GO:0102965">
    <property type="term" value="F:alcohol-forming long-chain fatty acyl-CoA reductase activity"/>
    <property type="evidence" value="ECO:0007669"/>
    <property type="project" value="UniProtKB-EC"/>
</dbReference>
<keyword evidence="4" id="KW-0472">Membrane</keyword>
<dbReference type="CDD" id="cd09071">
    <property type="entry name" value="FAR_C"/>
    <property type="match status" value="1"/>
</dbReference>
<dbReference type="EC" id="1.2.1.84" evidence="4"/>
<dbReference type="GeneID" id="117576299"/>
<dbReference type="Gene3D" id="3.40.50.720">
    <property type="entry name" value="NAD(P)-binding Rossmann-like Domain"/>
    <property type="match status" value="1"/>
</dbReference>
<keyword evidence="4" id="KW-0812">Transmembrane</keyword>
<dbReference type="InterPro" id="IPR013120">
    <property type="entry name" value="FAR_NAD-bd"/>
</dbReference>
<evidence type="ECO:0000256" key="2">
    <source>
        <dbReference type="ARBA" id="ARBA00022516"/>
    </source>
</evidence>
<dbReference type="InterPro" id="IPR026055">
    <property type="entry name" value="FAR"/>
</dbReference>
<accession>A0A6P8XZX3</accession>
<dbReference type="AlphaFoldDB" id="A0A6P8XZX3"/>
<keyword evidence="4" id="KW-0521">NADP</keyword>
<keyword evidence="4" id="KW-0560">Oxidoreductase</keyword>
<dbReference type="Pfam" id="PF07993">
    <property type="entry name" value="NAD_binding_4"/>
    <property type="match status" value="1"/>
</dbReference>
<evidence type="ECO:0000256" key="4">
    <source>
        <dbReference type="RuleBase" id="RU363097"/>
    </source>
</evidence>
<dbReference type="OrthoDB" id="429813at2759"/>
<comment type="function">
    <text evidence="4">Catalyzes the reduction of fatty acyl-CoA to fatty alcohols.</text>
</comment>
<dbReference type="Pfam" id="PF03015">
    <property type="entry name" value="Sterile"/>
    <property type="match status" value="1"/>
</dbReference>
<keyword evidence="7" id="KW-1185">Reference proteome</keyword>
<sequence length="505" mass="58772">MATQLHLCYQSEHMCQSMEIVSMEPKMDLYREAIVFITGATGFVGKALLEKLLWSFPQIKRIYMLIRPKGGITAEQRFQNFLQNGIFERLRSSYPERLKKIAFFPGNIEDDNFGLNELDRLELCAQVNIIFHSAATVRFNECLKVAARVNSVATYNLLEMCKEMPQLKSFLYVSTAYCNPGRKYVDERIYPTLPPVDWLQFLTCTKKIPDEYLNRMADYIKGPHVNTYTFTKSIAEQIVNSYKDLIPIVIVRPSIVTAAYKEPYPGWIDNIQAISGIMMEIGKGGISSILGDKNLICDIIPVDFVVNAMIMMVHKAQLGSISICNATSGVTNPISWQRLGQLTMKWSRIYPTKRMIMFPNFKYRRSALKHEVAVWLLHFVPAILMDLSTLVLKKKKRLVTPIASKFRQACLAGSFFSLNEWIFKNRSRYYFKDLIENGTFPMLYWNLDELNYDDYVRRHMIGINKYLHREKSTINANKMHVTRVYWFWVFAHLFFYMLIAYVLML</sequence>
<dbReference type="RefSeq" id="XP_034116845.2">
    <property type="nucleotide sequence ID" value="XM_034260954.2"/>
</dbReference>
<name>A0A6P8XZX3_DROAB</name>
<feature type="domain" description="Fatty acyl-CoA reductase C-terminal" evidence="5">
    <location>
        <begin position="377"/>
        <end position="470"/>
    </location>
</feature>
<evidence type="ECO:0000256" key="3">
    <source>
        <dbReference type="ARBA" id="ARBA00023098"/>
    </source>
</evidence>
<evidence type="ECO:0000313" key="7">
    <source>
        <dbReference type="Proteomes" id="UP000515160"/>
    </source>
</evidence>
<reference evidence="8" key="1">
    <citation type="submission" date="2025-08" db="UniProtKB">
        <authorList>
            <consortium name="RefSeq"/>
        </authorList>
    </citation>
    <scope>IDENTIFICATION</scope>
    <source>
        <strain evidence="8">15112-1751.03</strain>
        <tissue evidence="8">Whole Adult</tissue>
    </source>
</reference>
<proteinExistence type="inferred from homology"/>
<dbReference type="InterPro" id="IPR036291">
    <property type="entry name" value="NAD(P)-bd_dom_sf"/>
</dbReference>
<dbReference type="FunFam" id="3.40.50.720:FF:000458">
    <property type="entry name" value="Fatty acyl-CoA reductase"/>
    <property type="match status" value="1"/>
</dbReference>
<evidence type="ECO:0000259" key="5">
    <source>
        <dbReference type="Pfam" id="PF03015"/>
    </source>
</evidence>
<dbReference type="PANTHER" id="PTHR11011:SF107">
    <property type="entry name" value="FATTY ACYL-COA REDUCTASE"/>
    <property type="match status" value="1"/>
</dbReference>
<protein>
    <recommendedName>
        <fullName evidence="4">Fatty acyl-CoA reductase</fullName>
        <ecNumber evidence="4">1.2.1.84</ecNumber>
    </recommendedName>
</protein>
<feature type="domain" description="Thioester reductase (TE)" evidence="6">
    <location>
        <begin position="37"/>
        <end position="309"/>
    </location>
</feature>
<comment type="catalytic activity">
    <reaction evidence="4">
        <text>a long-chain fatty acyl-CoA + 2 NADPH + 2 H(+) = a long-chain primary fatty alcohol + 2 NADP(+) + CoA</text>
        <dbReference type="Rhea" id="RHEA:52716"/>
        <dbReference type="ChEBI" id="CHEBI:15378"/>
        <dbReference type="ChEBI" id="CHEBI:57287"/>
        <dbReference type="ChEBI" id="CHEBI:57783"/>
        <dbReference type="ChEBI" id="CHEBI:58349"/>
        <dbReference type="ChEBI" id="CHEBI:77396"/>
        <dbReference type="ChEBI" id="CHEBI:83139"/>
        <dbReference type="EC" id="1.2.1.84"/>
    </reaction>
</comment>
<evidence type="ECO:0000256" key="1">
    <source>
        <dbReference type="ARBA" id="ARBA00005928"/>
    </source>
</evidence>
<keyword evidence="2 4" id="KW-0444">Lipid biosynthesis</keyword>
<dbReference type="Proteomes" id="UP000515160">
    <property type="component" value="Chromosome 2R"/>
</dbReference>
<dbReference type="GO" id="GO:0080019">
    <property type="term" value="F:alcohol-forming very long-chain fatty acyl-CoA reductase activity"/>
    <property type="evidence" value="ECO:0007669"/>
    <property type="project" value="InterPro"/>
</dbReference>
<comment type="similarity">
    <text evidence="1 4">Belongs to the fatty acyl-CoA reductase family.</text>
</comment>
<dbReference type="CDD" id="cd05236">
    <property type="entry name" value="FAR-N_SDR_e"/>
    <property type="match status" value="1"/>
</dbReference>
<keyword evidence="4" id="KW-1133">Transmembrane helix</keyword>
<feature type="transmembrane region" description="Helical" evidence="4">
    <location>
        <begin position="372"/>
        <end position="392"/>
    </location>
</feature>
<dbReference type="InterPro" id="IPR033640">
    <property type="entry name" value="FAR_C"/>
</dbReference>
<keyword evidence="3 4" id="KW-0443">Lipid metabolism</keyword>
<dbReference type="SUPFAM" id="SSF51735">
    <property type="entry name" value="NAD(P)-binding Rossmann-fold domains"/>
    <property type="match status" value="1"/>
</dbReference>